<dbReference type="Proteomes" id="UP000183144">
    <property type="component" value="Unassembled WGS sequence"/>
</dbReference>
<organism evidence="1 2">
    <name type="scientific">Candidatus Beckwithbacteria bacterium CG1_02_47_37</name>
    <dbReference type="NCBI Taxonomy" id="1805034"/>
    <lineage>
        <taxon>Bacteria</taxon>
        <taxon>Candidatus Beckwithiibacteriota</taxon>
    </lineage>
</organism>
<comment type="caution">
    <text evidence="1">The sequence shown here is derived from an EMBL/GenBank/DDBJ whole genome shotgun (WGS) entry which is preliminary data.</text>
</comment>
<sequence>MASPDPKRQPKPALARQITQPAAPEIIVKNLVAELNQLKPVNFILTTPNNPYSLPASFGQILHQEQLLNPFGKVVTENLHQLNRQIFLQRLTVKLTFSLIKSQFLQQIFSITESAAKLVYLPKDFLLHFNAFGRLFSEYYSIQPAGLYLELHYPHLFTSKPTLNHYPVDLALTQSHKALKEVLAADKEKLMRNLQAFLEAADTNTKNLVDLNQKIIDQILNITDSSPLEINDFNILINKDVFPQIAVQYPLAGKN</sequence>
<gene>
    <name evidence="1" type="ORF">AUJ59_00115</name>
</gene>
<name>A0A1J4RUG6_9BACT</name>
<accession>A0A1J4RUG6</accession>
<proteinExistence type="predicted"/>
<reference evidence="1 2" key="1">
    <citation type="journal article" date="2016" name="Environ. Microbiol.">
        <title>Genomic resolution of a cold subsurface aquifer community provides metabolic insights for novel microbes adapted to high CO concentrations.</title>
        <authorList>
            <person name="Probst A.J."/>
            <person name="Castelle C.J."/>
            <person name="Singh A."/>
            <person name="Brown C.T."/>
            <person name="Anantharaman K."/>
            <person name="Sharon I."/>
            <person name="Hug L.A."/>
            <person name="Burstein D."/>
            <person name="Emerson J.B."/>
            <person name="Thomas B.C."/>
            <person name="Banfield J.F."/>
        </authorList>
    </citation>
    <scope>NUCLEOTIDE SEQUENCE [LARGE SCALE GENOMIC DNA]</scope>
    <source>
        <strain evidence="1">CG1_02_47_37</strain>
    </source>
</reference>
<dbReference type="AlphaFoldDB" id="A0A1J4RUG6"/>
<protein>
    <submittedName>
        <fullName evidence="1">Uncharacterized protein</fullName>
    </submittedName>
</protein>
<evidence type="ECO:0000313" key="1">
    <source>
        <dbReference type="EMBL" id="OIN90058.1"/>
    </source>
</evidence>
<dbReference type="EMBL" id="MNUI01000003">
    <property type="protein sequence ID" value="OIN90058.1"/>
    <property type="molecule type" value="Genomic_DNA"/>
</dbReference>
<evidence type="ECO:0000313" key="2">
    <source>
        <dbReference type="Proteomes" id="UP000183144"/>
    </source>
</evidence>